<feature type="non-terminal residue" evidence="2">
    <location>
        <position position="269"/>
    </location>
</feature>
<protein>
    <submittedName>
        <fullName evidence="2">MBL fold metallo-hydrolase</fullName>
    </submittedName>
</protein>
<dbReference type="GO" id="GO:0016787">
    <property type="term" value="F:hydrolase activity"/>
    <property type="evidence" value="ECO:0007669"/>
    <property type="project" value="UniProtKB-KW"/>
</dbReference>
<dbReference type="PANTHER" id="PTHR42951">
    <property type="entry name" value="METALLO-BETA-LACTAMASE DOMAIN-CONTAINING"/>
    <property type="match status" value="1"/>
</dbReference>
<dbReference type="EMBL" id="DPVE01000216">
    <property type="protein sequence ID" value="HCK30912.1"/>
    <property type="molecule type" value="Genomic_DNA"/>
</dbReference>
<name>A0A3D2SQ32_9GAMM</name>
<dbReference type="PANTHER" id="PTHR42951:SF14">
    <property type="entry name" value="METALLO-BETA-LACTAMASE SUPERFAMILY PROTEIN"/>
    <property type="match status" value="1"/>
</dbReference>
<evidence type="ECO:0000313" key="2">
    <source>
        <dbReference type="EMBL" id="HCK30912.1"/>
    </source>
</evidence>
<dbReference type="InterPro" id="IPR050855">
    <property type="entry name" value="NDM-1-like"/>
</dbReference>
<sequence length="269" mass="29888">MHSLKAPILAAVTSALFSQMVLAQPLILKNFLAQPQYFGVTSTLIEGEKEVILVNAQFSKSEALRVAADILDSGKTLKTIFVSYGDPDFYFGLDVFKQYFPNAKIIATPETVKHIQDTQVLKVQYWSPKMGVNAPESIIIPQAFTGKTLQLENEQIEIKGNHELTYLWIPSIKAVVGGIPVSSGIHLWMADTPRTKDRAEVIGTLQAIKVLQPQIVVPAHMLENAPENLAAVNFSLDYLNNYEKAVKTTKTAQQLSQTMQQQYPDLKET</sequence>
<reference evidence="2 3" key="1">
    <citation type="journal article" date="2018" name="Nat. Biotechnol.">
        <title>A standardized bacterial taxonomy based on genome phylogeny substantially revises the tree of life.</title>
        <authorList>
            <person name="Parks D.H."/>
            <person name="Chuvochina M."/>
            <person name="Waite D.W."/>
            <person name="Rinke C."/>
            <person name="Skarshewski A."/>
            <person name="Chaumeil P.A."/>
            <person name="Hugenholtz P."/>
        </authorList>
    </citation>
    <scope>NUCLEOTIDE SEQUENCE [LARGE SCALE GENOMIC DNA]</scope>
    <source>
        <strain evidence="2">UBA9669</strain>
    </source>
</reference>
<dbReference type="AlphaFoldDB" id="A0A3D2SQ32"/>
<dbReference type="InterPro" id="IPR001279">
    <property type="entry name" value="Metallo-B-lactamas"/>
</dbReference>
<dbReference type="SMART" id="SM00849">
    <property type="entry name" value="Lactamase_B"/>
    <property type="match status" value="1"/>
</dbReference>
<dbReference type="Gene3D" id="3.60.15.10">
    <property type="entry name" value="Ribonuclease Z/Hydroxyacylglutathione hydrolase-like"/>
    <property type="match status" value="1"/>
</dbReference>
<evidence type="ECO:0000313" key="3">
    <source>
        <dbReference type="Proteomes" id="UP000263596"/>
    </source>
</evidence>
<accession>A0A3D2SQ32</accession>
<dbReference type="InterPro" id="IPR036866">
    <property type="entry name" value="RibonucZ/Hydroxyglut_hydro"/>
</dbReference>
<gene>
    <name evidence="2" type="ORF">DHW29_12470</name>
</gene>
<proteinExistence type="predicted"/>
<dbReference type="Proteomes" id="UP000263596">
    <property type="component" value="Unassembled WGS sequence"/>
</dbReference>
<organism evidence="2 3">
    <name type="scientific">Acinetobacter ursingii</name>
    <dbReference type="NCBI Taxonomy" id="108980"/>
    <lineage>
        <taxon>Bacteria</taxon>
        <taxon>Pseudomonadati</taxon>
        <taxon>Pseudomonadota</taxon>
        <taxon>Gammaproteobacteria</taxon>
        <taxon>Moraxellales</taxon>
        <taxon>Moraxellaceae</taxon>
        <taxon>Acinetobacter</taxon>
    </lineage>
</organism>
<feature type="domain" description="Metallo-beta-lactamase" evidence="1">
    <location>
        <begin position="39"/>
        <end position="220"/>
    </location>
</feature>
<dbReference type="CDD" id="cd07739">
    <property type="entry name" value="metallo-hydrolase-like_MBL-fold"/>
    <property type="match status" value="1"/>
</dbReference>
<dbReference type="SUPFAM" id="SSF56281">
    <property type="entry name" value="Metallo-hydrolase/oxidoreductase"/>
    <property type="match status" value="1"/>
</dbReference>
<comment type="caution">
    <text evidence="2">The sequence shown here is derived from an EMBL/GenBank/DDBJ whole genome shotgun (WGS) entry which is preliminary data.</text>
</comment>
<keyword evidence="2" id="KW-0378">Hydrolase</keyword>
<evidence type="ECO:0000259" key="1">
    <source>
        <dbReference type="SMART" id="SM00849"/>
    </source>
</evidence>